<feature type="domain" description="Inosine/uridine-preferring nucleoside hydrolase" evidence="3">
    <location>
        <begin position="15"/>
        <end position="314"/>
    </location>
</feature>
<evidence type="ECO:0000313" key="4">
    <source>
        <dbReference type="EMBL" id="MBJ6361514.1"/>
    </source>
</evidence>
<dbReference type="PANTHER" id="PTHR12304:SF4">
    <property type="entry name" value="URIDINE NUCLEOSIDASE"/>
    <property type="match status" value="1"/>
</dbReference>
<dbReference type="AlphaFoldDB" id="A0A934J1D4"/>
<dbReference type="Pfam" id="PF01156">
    <property type="entry name" value="IU_nuc_hydro"/>
    <property type="match status" value="1"/>
</dbReference>
<keyword evidence="5" id="KW-1185">Reference proteome</keyword>
<keyword evidence="1 4" id="KW-0378">Hydrolase</keyword>
<dbReference type="EMBL" id="JAELUP010000031">
    <property type="protein sequence ID" value="MBJ6361514.1"/>
    <property type="molecule type" value="Genomic_DNA"/>
</dbReference>
<accession>A0A934J1D4</accession>
<dbReference type="SUPFAM" id="SSF53590">
    <property type="entry name" value="Nucleoside hydrolase"/>
    <property type="match status" value="1"/>
</dbReference>
<gene>
    <name evidence="4" type="ORF">JFN88_09395</name>
</gene>
<reference evidence="4" key="1">
    <citation type="submission" date="2020-12" db="EMBL/GenBank/DDBJ databases">
        <authorList>
            <person name="Huq M.A."/>
        </authorList>
    </citation>
    <scope>NUCLEOTIDE SEQUENCE</scope>
    <source>
        <strain evidence="4">MAHUQ-46</strain>
    </source>
</reference>
<dbReference type="InterPro" id="IPR036452">
    <property type="entry name" value="Ribo_hydro-like"/>
</dbReference>
<evidence type="ECO:0000256" key="2">
    <source>
        <dbReference type="ARBA" id="ARBA00023295"/>
    </source>
</evidence>
<comment type="caution">
    <text evidence="4">The sequence shown here is derived from an EMBL/GenBank/DDBJ whole genome shotgun (WGS) entry which is preliminary data.</text>
</comment>
<name>A0A934J1D4_9BACL</name>
<dbReference type="Proteomes" id="UP000640274">
    <property type="component" value="Unassembled WGS sequence"/>
</dbReference>
<evidence type="ECO:0000313" key="5">
    <source>
        <dbReference type="Proteomes" id="UP000640274"/>
    </source>
</evidence>
<dbReference type="InterPro" id="IPR001910">
    <property type="entry name" value="Inosine/uridine_hydrolase_dom"/>
</dbReference>
<dbReference type="PANTHER" id="PTHR12304">
    <property type="entry name" value="INOSINE-URIDINE PREFERRING NUCLEOSIDE HYDROLASE"/>
    <property type="match status" value="1"/>
</dbReference>
<keyword evidence="2" id="KW-0326">Glycosidase</keyword>
<proteinExistence type="predicted"/>
<evidence type="ECO:0000256" key="1">
    <source>
        <dbReference type="ARBA" id="ARBA00022801"/>
    </source>
</evidence>
<evidence type="ECO:0000259" key="3">
    <source>
        <dbReference type="Pfam" id="PF01156"/>
    </source>
</evidence>
<dbReference type="GO" id="GO:0006152">
    <property type="term" value="P:purine nucleoside catabolic process"/>
    <property type="evidence" value="ECO:0007669"/>
    <property type="project" value="TreeGrafter"/>
</dbReference>
<dbReference type="CDD" id="cd02650">
    <property type="entry name" value="nuc_hydro_CaPnhB"/>
    <property type="match status" value="1"/>
</dbReference>
<dbReference type="Gene3D" id="3.90.245.10">
    <property type="entry name" value="Ribonucleoside hydrolase-like"/>
    <property type="match status" value="1"/>
</dbReference>
<dbReference type="GO" id="GO:0008477">
    <property type="term" value="F:purine nucleosidase activity"/>
    <property type="evidence" value="ECO:0007669"/>
    <property type="project" value="TreeGrafter"/>
</dbReference>
<protein>
    <submittedName>
        <fullName evidence="4">Nucleoside hydrolase</fullName>
    </submittedName>
</protein>
<sequence>MNEKRGLYVRQTKKMIIDADTGIDDALAILYALKSPSIRVEGITTVFGNINVEKATDNTLRMIQLAAPLYEVPVAQGAGKPLKLDQPEFATHVHGANGIGDVEVPASSQQVLDEAAADFILRKSHELEDELILVTLGPLTNLAHAIEKDPGVCQRIKHVYVMGGAIAVPGNVTPVSEANIWNDPEAAELVFASGVPLTMVGLDVTMKTLLTGEQLDRLQQACGEENDKMVNFIRESHRFYFNFYRASNFFIESAPIHDSLTVLVAEDPSIVTTQLMNVKVVCDSELCAGMTVADLRRRSLVGSPIYVCTQVDASLAVDRLLHAFI</sequence>
<dbReference type="InterPro" id="IPR023186">
    <property type="entry name" value="IUNH"/>
</dbReference>
<organism evidence="4 5">
    <name type="scientific">Paenibacillus roseus</name>
    <dbReference type="NCBI Taxonomy" id="2798579"/>
    <lineage>
        <taxon>Bacteria</taxon>
        <taxon>Bacillati</taxon>
        <taxon>Bacillota</taxon>
        <taxon>Bacilli</taxon>
        <taxon>Bacillales</taxon>
        <taxon>Paenibacillaceae</taxon>
        <taxon>Paenibacillus</taxon>
    </lineage>
</organism>
<dbReference type="GO" id="GO:0005829">
    <property type="term" value="C:cytosol"/>
    <property type="evidence" value="ECO:0007669"/>
    <property type="project" value="TreeGrafter"/>
</dbReference>